<gene>
    <name evidence="10" type="ORF">FHX50_001829</name>
</gene>
<dbReference type="GO" id="GO:0005886">
    <property type="term" value="C:plasma membrane"/>
    <property type="evidence" value="ECO:0007669"/>
    <property type="project" value="UniProtKB-SubCell"/>
</dbReference>
<keyword evidence="6 9" id="KW-1133">Transmembrane helix</keyword>
<feature type="region of interest" description="Disordered" evidence="8">
    <location>
        <begin position="657"/>
        <end position="701"/>
    </location>
</feature>
<keyword evidence="5 9" id="KW-0812">Transmembrane</keyword>
<sequence>MTPPHTSDPSEQSTAAARRAAAHPAAPGTPSAGAAAAPVGAPARAKQAAGRFFKEMDRYPHNIHPALVPGVDVDDQRIRYGIDKPMLIIVGAAVTGFVLWGVIQPDVVLAATTAALGWIMTNLGWVFNSLAIGMVLFLLFLAFSKYGRIPLGLEGDKPEYSTVSWAAMLFGAGIGIGIIFFGPYEPMTYYLSPRPGAYEPASMEAVKGAMVQAALHWGVNAWAIYAIVGLAVAYVSFRRGRVPLMSSILTPLWGGGTDSVPARIIDGLAIIATLFGTAASLGIGALQIGSGFTLVTGWSPGANTLALVIIVLLTIGTIISAVSGVAKGIKRLSNVNLMLAMVLALFFFVAGPTVFLVNIIPGVITQYFSQLPEMLSATTADSEEMNEFLSTWTTFYWAWWVSWAPFVGVFTAKISKGRTVRQFVIGVLTIPSTIIVLAFTILGGTSIYLQRHNGERIAPGNDIDALPKPEDIFFAVLDQLPGAQFVAPIVIVMLAVFFITTSDSASLVNSQLSQKGNPNPNRWVTAFWAILMAGIAVVILLMAGKDALQGLQNLITITALPFAVVLVLMAVALFKEMRTDPLVIRSDYEKSAVANAVRYGIEEHGDNFSLRVIPEEGEYAAGAGYDSHAEELTDWYARTDEDGNPVAYDYEIGAYLDEHGNPVDEDGKLLEDEERREPRGEDGEPRGEGTDGSHRAADSDA</sequence>
<accession>A0A839QTY1</accession>
<evidence type="ECO:0000256" key="7">
    <source>
        <dbReference type="ARBA" id="ARBA00023136"/>
    </source>
</evidence>
<feature type="transmembrane region" description="Helical" evidence="9">
    <location>
        <begin position="123"/>
        <end position="143"/>
    </location>
</feature>
<dbReference type="EMBL" id="JACHWP010000006">
    <property type="protein sequence ID" value="MBB3023532.1"/>
    <property type="molecule type" value="Genomic_DNA"/>
</dbReference>
<dbReference type="PANTHER" id="PTHR30047">
    <property type="entry name" value="HIGH-AFFINITY CHOLINE TRANSPORT PROTEIN-RELATED"/>
    <property type="match status" value="1"/>
</dbReference>
<name>A0A839QTY1_9MICO</name>
<keyword evidence="11" id="KW-1185">Reference proteome</keyword>
<proteinExistence type="inferred from homology"/>
<evidence type="ECO:0000256" key="6">
    <source>
        <dbReference type="ARBA" id="ARBA00022989"/>
    </source>
</evidence>
<feature type="transmembrane region" description="Helical" evidence="9">
    <location>
        <begin position="394"/>
        <end position="412"/>
    </location>
</feature>
<comment type="subcellular location">
    <subcellularLocation>
        <location evidence="1">Cell membrane</location>
        <topology evidence="1">Multi-pass membrane protein</topology>
    </subcellularLocation>
</comment>
<feature type="transmembrane region" description="Helical" evidence="9">
    <location>
        <begin position="268"/>
        <end position="292"/>
    </location>
</feature>
<organism evidence="10 11">
    <name type="scientific">Helcobacillus massiliensis</name>
    <dbReference type="NCBI Taxonomy" id="521392"/>
    <lineage>
        <taxon>Bacteria</taxon>
        <taxon>Bacillati</taxon>
        <taxon>Actinomycetota</taxon>
        <taxon>Actinomycetes</taxon>
        <taxon>Micrococcales</taxon>
        <taxon>Dermabacteraceae</taxon>
        <taxon>Helcobacillus</taxon>
    </lineage>
</organism>
<feature type="transmembrane region" description="Helical" evidence="9">
    <location>
        <begin position="86"/>
        <end position="103"/>
    </location>
</feature>
<keyword evidence="4" id="KW-1003">Cell membrane</keyword>
<evidence type="ECO:0000256" key="4">
    <source>
        <dbReference type="ARBA" id="ARBA00022475"/>
    </source>
</evidence>
<feature type="region of interest" description="Disordered" evidence="8">
    <location>
        <begin position="1"/>
        <end position="40"/>
    </location>
</feature>
<evidence type="ECO:0000313" key="11">
    <source>
        <dbReference type="Proteomes" id="UP000568050"/>
    </source>
</evidence>
<keyword evidence="3" id="KW-0813">Transport</keyword>
<evidence type="ECO:0000256" key="8">
    <source>
        <dbReference type="SAM" id="MobiDB-lite"/>
    </source>
</evidence>
<dbReference type="Pfam" id="PF02028">
    <property type="entry name" value="BCCT"/>
    <property type="match status" value="1"/>
</dbReference>
<feature type="transmembrane region" description="Helical" evidence="9">
    <location>
        <begin position="163"/>
        <end position="184"/>
    </location>
</feature>
<comment type="similarity">
    <text evidence="2">Belongs to the BCCT transporter (TC 2.A.15) family.</text>
</comment>
<dbReference type="RefSeq" id="WP_221187306.1">
    <property type="nucleotide sequence ID" value="NZ_CBCSFZ010000011.1"/>
</dbReference>
<dbReference type="Proteomes" id="UP000568050">
    <property type="component" value="Unassembled WGS sequence"/>
</dbReference>
<evidence type="ECO:0000256" key="5">
    <source>
        <dbReference type="ARBA" id="ARBA00022692"/>
    </source>
</evidence>
<protein>
    <submittedName>
        <fullName evidence="10">Choline/carnitine/betaine transport</fullName>
    </submittedName>
</protein>
<dbReference type="AlphaFoldDB" id="A0A839QTY1"/>
<feature type="transmembrane region" description="Helical" evidence="9">
    <location>
        <begin position="219"/>
        <end position="237"/>
    </location>
</feature>
<dbReference type="InterPro" id="IPR000060">
    <property type="entry name" value="BCCT_transptr"/>
</dbReference>
<evidence type="ECO:0000256" key="2">
    <source>
        <dbReference type="ARBA" id="ARBA00005658"/>
    </source>
</evidence>
<feature type="transmembrane region" description="Helical" evidence="9">
    <location>
        <begin position="523"/>
        <end position="542"/>
    </location>
</feature>
<feature type="compositionally biased region" description="Polar residues" evidence="8">
    <location>
        <begin position="1"/>
        <end position="14"/>
    </location>
</feature>
<dbReference type="NCBIfam" id="TIGR00842">
    <property type="entry name" value="bcct"/>
    <property type="match status" value="1"/>
</dbReference>
<feature type="transmembrane region" description="Helical" evidence="9">
    <location>
        <begin position="424"/>
        <end position="449"/>
    </location>
</feature>
<keyword evidence="7 9" id="KW-0472">Membrane</keyword>
<comment type="caution">
    <text evidence="10">The sequence shown here is derived from an EMBL/GenBank/DDBJ whole genome shotgun (WGS) entry which is preliminary data.</text>
</comment>
<reference evidence="10 11" key="1">
    <citation type="submission" date="2020-08" db="EMBL/GenBank/DDBJ databases">
        <title>Sequencing the genomes of 1000 actinobacteria strains.</title>
        <authorList>
            <person name="Klenk H.-P."/>
        </authorList>
    </citation>
    <scope>NUCLEOTIDE SEQUENCE [LARGE SCALE GENOMIC DNA]</scope>
    <source>
        <strain evidence="10 11">DSM 23040</strain>
    </source>
</reference>
<dbReference type="PANTHER" id="PTHR30047:SF7">
    <property type="entry name" value="HIGH-AFFINITY CHOLINE TRANSPORT PROTEIN"/>
    <property type="match status" value="1"/>
</dbReference>
<feature type="transmembrane region" description="Helical" evidence="9">
    <location>
        <begin position="554"/>
        <end position="574"/>
    </location>
</feature>
<dbReference type="GO" id="GO:0022857">
    <property type="term" value="F:transmembrane transporter activity"/>
    <property type="evidence" value="ECO:0007669"/>
    <property type="project" value="InterPro"/>
</dbReference>
<evidence type="ECO:0000256" key="1">
    <source>
        <dbReference type="ARBA" id="ARBA00004651"/>
    </source>
</evidence>
<evidence type="ECO:0000256" key="9">
    <source>
        <dbReference type="SAM" id="Phobius"/>
    </source>
</evidence>
<evidence type="ECO:0000256" key="3">
    <source>
        <dbReference type="ARBA" id="ARBA00022448"/>
    </source>
</evidence>
<feature type="transmembrane region" description="Helical" evidence="9">
    <location>
        <begin position="304"/>
        <end position="325"/>
    </location>
</feature>
<feature type="transmembrane region" description="Helical" evidence="9">
    <location>
        <begin position="337"/>
        <end position="364"/>
    </location>
</feature>
<evidence type="ECO:0000313" key="10">
    <source>
        <dbReference type="EMBL" id="MBB3023532.1"/>
    </source>
</evidence>
<feature type="transmembrane region" description="Helical" evidence="9">
    <location>
        <begin position="483"/>
        <end position="502"/>
    </location>
</feature>
<feature type="compositionally biased region" description="Low complexity" evidence="8">
    <location>
        <begin position="15"/>
        <end position="40"/>
    </location>
</feature>